<dbReference type="Proteomes" id="UP000320717">
    <property type="component" value="Chromosome"/>
</dbReference>
<reference evidence="2" key="2">
    <citation type="journal article" date="2022" name="Pest Manag. Sci.">
        <title>Glutamicibacter halophytocola-mediated host fitness of potato tuber moth on Solanaceae crops.</title>
        <authorList>
            <person name="Wang W."/>
            <person name="Xiao G."/>
            <person name="Du G."/>
            <person name="Chang L."/>
            <person name="Yang Y."/>
            <person name="Ye J."/>
            <person name="Chen B."/>
        </authorList>
    </citation>
    <scope>NUCLEOTIDE SEQUENCE</scope>
    <source>
        <strain evidence="2">S2</strain>
    </source>
</reference>
<proteinExistence type="predicted"/>
<organism evidence="2 4">
    <name type="scientific">Glutamicibacter halophytocola</name>
    <dbReference type="NCBI Taxonomy" id="1933880"/>
    <lineage>
        <taxon>Bacteria</taxon>
        <taxon>Bacillati</taxon>
        <taxon>Actinomycetota</taxon>
        <taxon>Actinomycetes</taxon>
        <taxon>Micrococcales</taxon>
        <taxon>Micrococcaceae</taxon>
        <taxon>Glutamicibacter</taxon>
    </lineage>
</organism>
<name>A0A5B8IG91_9MICC</name>
<dbReference type="Proteomes" id="UP001060018">
    <property type="component" value="Chromosome"/>
</dbReference>
<dbReference type="AlphaFoldDB" id="A0A5B8IG91"/>
<protein>
    <submittedName>
        <fullName evidence="2">Uncharacterized protein</fullName>
    </submittedName>
</protein>
<evidence type="ECO:0000313" key="3">
    <source>
        <dbReference type="Proteomes" id="UP000320717"/>
    </source>
</evidence>
<dbReference type="RefSeq" id="WP_146275041.1">
    <property type="nucleotide sequence ID" value="NZ_CP042260.1"/>
</dbReference>
<dbReference type="OrthoDB" id="1804088at2"/>
<dbReference type="EMBL" id="CP042260">
    <property type="protein sequence ID" value="QDY65152.1"/>
    <property type="molecule type" value="Genomic_DNA"/>
</dbReference>
<dbReference type="EMBL" id="CP102487">
    <property type="protein sequence ID" value="UUX60476.1"/>
    <property type="molecule type" value="Genomic_DNA"/>
</dbReference>
<evidence type="ECO:0000313" key="1">
    <source>
        <dbReference type="EMBL" id="QDY65152.1"/>
    </source>
</evidence>
<reference evidence="1 3" key="1">
    <citation type="submission" date="2019-07" db="EMBL/GenBank/DDBJ databases">
        <title>Complete Genome Sequence of drought tolerant Plant Growth-Promoting Rhizobacterium Glutamicibacter halophytocola DR408.</title>
        <authorList>
            <person name="Nishu S.D."/>
            <person name="Lee T.K."/>
        </authorList>
    </citation>
    <scope>NUCLEOTIDE SEQUENCE [LARGE SCALE GENOMIC DNA]</scope>
    <source>
        <strain evidence="1 3">DR408</strain>
    </source>
</reference>
<evidence type="ECO:0000313" key="4">
    <source>
        <dbReference type="Proteomes" id="UP001060018"/>
    </source>
</evidence>
<sequence length="130" mass="14187">MAETKIGKETGSPGGMVVGEKKGQYIAESIETNGELAFPNSVAVYDRVRTDAKVESVLNALSLPFLSANWDLKTENVDEDVVQLVRTELGLPEPGKAMQGRLRRQGISWFECRIAPPGTSVLASWYRCSA</sequence>
<keyword evidence="3" id="KW-1185">Reference proteome</keyword>
<accession>A0A5B8IG91</accession>
<evidence type="ECO:0000313" key="2">
    <source>
        <dbReference type="EMBL" id="UUX60476.1"/>
    </source>
</evidence>
<gene>
    <name evidence="1" type="ORF">FQA45_01865</name>
    <name evidence="2" type="ORF">NUH22_07680</name>
</gene>